<keyword evidence="4 6" id="KW-1133">Transmembrane helix</keyword>
<evidence type="ECO:0000256" key="1">
    <source>
        <dbReference type="ARBA" id="ARBA00004141"/>
    </source>
</evidence>
<feature type="transmembrane region" description="Helical" evidence="6">
    <location>
        <begin position="77"/>
        <end position="93"/>
    </location>
</feature>
<comment type="similarity">
    <text evidence="2">Belongs to the TerC family.</text>
</comment>
<feature type="transmembrane region" description="Helical" evidence="6">
    <location>
        <begin position="185"/>
        <end position="204"/>
    </location>
</feature>
<feature type="transmembrane region" description="Helical" evidence="6">
    <location>
        <begin position="156"/>
        <end position="179"/>
    </location>
</feature>
<sequence length="251" mass="26226">MLDLITLASHVTATTAPSLGGPAEIWAAIVKDFSNITSPSAFSAFLQVLMIDIVLAGDNAIVVGALAAGLPADQRKKVIAIGVIAALVLRIVFALMVTWLLGIVGLIFAGGVLLLWVAWRMYRDIAVDHATDSPGSPEIEGDEDSGIKPAKSFVGAAWAVALADVSMSLDNVLAVAGAAKDHPGILIVGLIFAVALMGVAANIIAKYIERYKWIAWIGLAVIVYVAIKMIYDGWVDPQLGLGKFVAPLIGG</sequence>
<evidence type="ECO:0000256" key="3">
    <source>
        <dbReference type="ARBA" id="ARBA00022692"/>
    </source>
</evidence>
<feature type="transmembrane region" description="Helical" evidence="6">
    <location>
        <begin position="44"/>
        <end position="70"/>
    </location>
</feature>
<keyword evidence="8" id="KW-1185">Reference proteome</keyword>
<name>A0ABW4MDE8_9SPHN</name>
<dbReference type="EMBL" id="JBHUEL010000003">
    <property type="protein sequence ID" value="MFD1766166.1"/>
    <property type="molecule type" value="Genomic_DNA"/>
</dbReference>
<keyword evidence="3 6" id="KW-0812">Transmembrane</keyword>
<dbReference type="RefSeq" id="WP_381511902.1">
    <property type="nucleotide sequence ID" value="NZ_JBHUEL010000003.1"/>
</dbReference>
<dbReference type="InterPro" id="IPR022301">
    <property type="entry name" value="Integral_membrane_YjbE"/>
</dbReference>
<organism evidence="7 8">
    <name type="scientific">Sphingorhabdus buctiana</name>
    <dbReference type="NCBI Taxonomy" id="1508805"/>
    <lineage>
        <taxon>Bacteria</taxon>
        <taxon>Pseudomonadati</taxon>
        <taxon>Pseudomonadota</taxon>
        <taxon>Alphaproteobacteria</taxon>
        <taxon>Sphingomonadales</taxon>
        <taxon>Sphingomonadaceae</taxon>
        <taxon>Sphingorhabdus</taxon>
    </lineage>
</organism>
<feature type="transmembrane region" description="Helical" evidence="6">
    <location>
        <begin position="99"/>
        <end position="119"/>
    </location>
</feature>
<evidence type="ECO:0000256" key="4">
    <source>
        <dbReference type="ARBA" id="ARBA00022989"/>
    </source>
</evidence>
<evidence type="ECO:0000256" key="6">
    <source>
        <dbReference type="SAM" id="Phobius"/>
    </source>
</evidence>
<dbReference type="Pfam" id="PF03741">
    <property type="entry name" value="TerC"/>
    <property type="match status" value="1"/>
</dbReference>
<evidence type="ECO:0000313" key="7">
    <source>
        <dbReference type="EMBL" id="MFD1766166.1"/>
    </source>
</evidence>
<evidence type="ECO:0000256" key="5">
    <source>
        <dbReference type="ARBA" id="ARBA00023136"/>
    </source>
</evidence>
<dbReference type="PANTHER" id="PTHR30238">
    <property type="entry name" value="MEMBRANE BOUND PREDICTED REDOX MODULATOR"/>
    <property type="match status" value="1"/>
</dbReference>
<dbReference type="Proteomes" id="UP001597215">
    <property type="component" value="Unassembled WGS sequence"/>
</dbReference>
<evidence type="ECO:0000256" key="2">
    <source>
        <dbReference type="ARBA" id="ARBA00007511"/>
    </source>
</evidence>
<evidence type="ECO:0000313" key="8">
    <source>
        <dbReference type="Proteomes" id="UP001597215"/>
    </source>
</evidence>
<reference evidence="8" key="1">
    <citation type="journal article" date="2019" name="Int. J. Syst. Evol. Microbiol.">
        <title>The Global Catalogue of Microorganisms (GCM) 10K type strain sequencing project: providing services to taxonomists for standard genome sequencing and annotation.</title>
        <authorList>
            <consortium name="The Broad Institute Genomics Platform"/>
            <consortium name="The Broad Institute Genome Sequencing Center for Infectious Disease"/>
            <person name="Wu L."/>
            <person name="Ma J."/>
        </authorList>
    </citation>
    <scope>NUCLEOTIDE SEQUENCE [LARGE SCALE GENOMIC DNA]</scope>
    <source>
        <strain evidence="8">CGMCC 1.12449</strain>
    </source>
</reference>
<comment type="subcellular location">
    <subcellularLocation>
        <location evidence="1">Membrane</location>
        <topology evidence="1">Multi-pass membrane protein</topology>
    </subcellularLocation>
</comment>
<feature type="transmembrane region" description="Helical" evidence="6">
    <location>
        <begin position="213"/>
        <end position="231"/>
    </location>
</feature>
<dbReference type="PANTHER" id="PTHR30238:SF4">
    <property type="entry name" value="SLL1022 PROTEIN"/>
    <property type="match status" value="1"/>
</dbReference>
<comment type="caution">
    <text evidence="7">The sequence shown here is derived from an EMBL/GenBank/DDBJ whole genome shotgun (WGS) entry which is preliminary data.</text>
</comment>
<gene>
    <name evidence="7" type="ORF">ACFSAG_04830</name>
</gene>
<accession>A0ABW4MDE8</accession>
<protein>
    <submittedName>
        <fullName evidence="7">TerC family protein</fullName>
    </submittedName>
</protein>
<dbReference type="InterPro" id="IPR005496">
    <property type="entry name" value="Integral_membrane_TerC"/>
</dbReference>
<proteinExistence type="inferred from homology"/>
<dbReference type="NCBIfam" id="TIGR03717">
    <property type="entry name" value="R_switched_YjbE"/>
    <property type="match status" value="1"/>
</dbReference>
<keyword evidence="5 6" id="KW-0472">Membrane</keyword>